<protein>
    <submittedName>
        <fullName evidence="1">Uncharacterized protein</fullName>
    </submittedName>
</protein>
<sequence length="398" mass="44236">MALAIRLSVAGSKVAGASGDHQLDWAIIKGFPNSLAAVQPDSNNDSPAIDKHVAAINTAFSEVTNKTDELQKQLRLGKEQGFETSPVDMKAVESVEKHLADVEAHSTQLNQAVVELQQQSQVTDAHKRKDGDLVDEGLGAPGTQPVIIISRDEIVAYMKGFAASNAPDDSIASAADAFVEAIQLFRPQSVVARVVAHFDAEESSGESGSNNRLDPRKTYSMDELLGAFNASVEKLKARNKRIFEEHINLAVMVHQISTTVVPVLPIERGTREATKKLRSDTAREVARRLNEGEVNEDFTRDGVLELMNLGEIWFPFGKQYYVSNFWAVFPIHKFTRVMSHGLHDEKMPLFVWKKLFEIIHECTPLEKFLQEVCKDPKRWMDQNAAAVQQVRQLPVNKA</sequence>
<organism evidence="1 2">
    <name type="scientific">Cytospora leucostoma</name>
    <dbReference type="NCBI Taxonomy" id="1230097"/>
    <lineage>
        <taxon>Eukaryota</taxon>
        <taxon>Fungi</taxon>
        <taxon>Dikarya</taxon>
        <taxon>Ascomycota</taxon>
        <taxon>Pezizomycotina</taxon>
        <taxon>Sordariomycetes</taxon>
        <taxon>Sordariomycetidae</taxon>
        <taxon>Diaporthales</taxon>
        <taxon>Cytosporaceae</taxon>
        <taxon>Cytospora</taxon>
    </lineage>
</organism>
<dbReference type="AlphaFoldDB" id="A0A423XCZ9"/>
<evidence type="ECO:0000313" key="2">
    <source>
        <dbReference type="Proteomes" id="UP000285146"/>
    </source>
</evidence>
<dbReference type="InParanoid" id="A0A423XCZ9"/>
<name>A0A423XCZ9_9PEZI</name>
<reference evidence="1 2" key="1">
    <citation type="submission" date="2015-09" db="EMBL/GenBank/DDBJ databases">
        <title>Host preference determinants of Valsa canker pathogens revealed by comparative genomics.</title>
        <authorList>
            <person name="Yin Z."/>
            <person name="Huang L."/>
        </authorList>
    </citation>
    <scope>NUCLEOTIDE SEQUENCE [LARGE SCALE GENOMIC DNA]</scope>
    <source>
        <strain evidence="1 2">SXYLt</strain>
    </source>
</reference>
<evidence type="ECO:0000313" key="1">
    <source>
        <dbReference type="EMBL" id="ROW13943.1"/>
    </source>
</evidence>
<gene>
    <name evidence="1" type="ORF">VPNG_04168</name>
</gene>
<proteinExistence type="predicted"/>
<dbReference type="Proteomes" id="UP000285146">
    <property type="component" value="Unassembled WGS sequence"/>
</dbReference>
<accession>A0A423XCZ9</accession>
<dbReference type="EMBL" id="LKEB01000016">
    <property type="protein sequence ID" value="ROW13943.1"/>
    <property type="molecule type" value="Genomic_DNA"/>
</dbReference>
<keyword evidence="2" id="KW-1185">Reference proteome</keyword>
<comment type="caution">
    <text evidence="1">The sequence shown here is derived from an EMBL/GenBank/DDBJ whole genome shotgun (WGS) entry which is preliminary data.</text>
</comment>